<protein>
    <recommendedName>
        <fullName evidence="2 3">Single-stranded DNA-binding protein</fullName>
    </recommendedName>
</protein>
<sequence length="157" mass="16648">MAVNHRNFNVAGNLTADPQQITTNAGKPMTVFDLAQNTRVRDEAGNWGDGPTNYYSVGITDGRLGQNVAASLHKGDRVNVEGTLQSTPYVRGNGEADMNHRIFADDVSPSLRWHTAAPQPDGQNAQRAAAAHAEAGPDQEPVTSWAVAEPGSGGMAR</sequence>
<dbReference type="InterPro" id="IPR012340">
    <property type="entry name" value="NA-bd_OB-fold"/>
</dbReference>
<dbReference type="Pfam" id="PF00436">
    <property type="entry name" value="SSB"/>
    <property type="match status" value="1"/>
</dbReference>
<proteinExistence type="predicted"/>
<gene>
    <name evidence="5" type="ORF">EDL96_12840</name>
</gene>
<dbReference type="PIRSF" id="PIRSF002070">
    <property type="entry name" value="SSB"/>
    <property type="match status" value="1"/>
</dbReference>
<reference evidence="5 6" key="1">
    <citation type="submission" date="2018-10" db="EMBL/GenBank/DDBJ databases">
        <title>Kocuria sp. M5W7-7, whole genome shotgun sequence.</title>
        <authorList>
            <person name="Tuo L."/>
        </authorList>
    </citation>
    <scope>NUCLEOTIDE SEQUENCE [LARGE SCALE GENOMIC DNA]</scope>
    <source>
        <strain evidence="5 6">M5W7-7</strain>
    </source>
</reference>
<dbReference type="EMBL" id="RKMF01000020">
    <property type="protein sequence ID" value="ROZ61637.1"/>
    <property type="molecule type" value="Genomic_DNA"/>
</dbReference>
<evidence type="ECO:0000313" key="5">
    <source>
        <dbReference type="EMBL" id="ROZ61637.1"/>
    </source>
</evidence>
<dbReference type="PROSITE" id="PS50935">
    <property type="entry name" value="SSB"/>
    <property type="match status" value="1"/>
</dbReference>
<dbReference type="InterPro" id="IPR011344">
    <property type="entry name" value="ssDNA-bd"/>
</dbReference>
<dbReference type="OrthoDB" id="4427276at2"/>
<evidence type="ECO:0000256" key="1">
    <source>
        <dbReference type="ARBA" id="ARBA00023125"/>
    </source>
</evidence>
<dbReference type="NCBIfam" id="TIGR00621">
    <property type="entry name" value="ssb"/>
    <property type="match status" value="1"/>
</dbReference>
<accession>A0A3N3ZLZ9</accession>
<evidence type="ECO:0000256" key="4">
    <source>
        <dbReference type="SAM" id="MobiDB-lite"/>
    </source>
</evidence>
<evidence type="ECO:0000256" key="2">
    <source>
        <dbReference type="PIRNR" id="PIRNR002070"/>
    </source>
</evidence>
<evidence type="ECO:0000256" key="3">
    <source>
        <dbReference type="RuleBase" id="RU000524"/>
    </source>
</evidence>
<comment type="caution">
    <text evidence="5">The sequence shown here is derived from an EMBL/GenBank/DDBJ whole genome shotgun (WGS) entry which is preliminary data.</text>
</comment>
<keyword evidence="1 2" id="KW-0238">DNA-binding</keyword>
<dbReference type="CDD" id="cd04496">
    <property type="entry name" value="SSB_OBF"/>
    <property type="match status" value="1"/>
</dbReference>
<dbReference type="RefSeq" id="WP_123826633.1">
    <property type="nucleotide sequence ID" value="NZ_RKMF01000020.1"/>
</dbReference>
<dbReference type="Gene3D" id="2.40.50.140">
    <property type="entry name" value="Nucleic acid-binding proteins"/>
    <property type="match status" value="1"/>
</dbReference>
<dbReference type="GO" id="GO:0006260">
    <property type="term" value="P:DNA replication"/>
    <property type="evidence" value="ECO:0007669"/>
    <property type="project" value="InterPro"/>
</dbReference>
<dbReference type="GO" id="GO:0003697">
    <property type="term" value="F:single-stranded DNA binding"/>
    <property type="evidence" value="ECO:0007669"/>
    <property type="project" value="InterPro"/>
</dbReference>
<organism evidence="5 6">
    <name type="scientific">Kocuria soli</name>
    <dbReference type="NCBI Taxonomy" id="2485125"/>
    <lineage>
        <taxon>Bacteria</taxon>
        <taxon>Bacillati</taxon>
        <taxon>Actinomycetota</taxon>
        <taxon>Actinomycetes</taxon>
        <taxon>Micrococcales</taxon>
        <taxon>Micrococcaceae</taxon>
        <taxon>Kocuria</taxon>
    </lineage>
</organism>
<dbReference type="Proteomes" id="UP000270616">
    <property type="component" value="Unassembled WGS sequence"/>
</dbReference>
<name>A0A3N3ZLZ9_9MICC</name>
<feature type="compositionally biased region" description="Low complexity" evidence="4">
    <location>
        <begin position="125"/>
        <end position="134"/>
    </location>
</feature>
<dbReference type="InterPro" id="IPR000424">
    <property type="entry name" value="Primosome_PriB/ssb"/>
</dbReference>
<keyword evidence="6" id="KW-1185">Reference proteome</keyword>
<evidence type="ECO:0000313" key="6">
    <source>
        <dbReference type="Proteomes" id="UP000270616"/>
    </source>
</evidence>
<dbReference type="AlphaFoldDB" id="A0A3N3ZLZ9"/>
<dbReference type="SUPFAM" id="SSF50249">
    <property type="entry name" value="Nucleic acid-binding proteins"/>
    <property type="match status" value="1"/>
</dbReference>
<feature type="region of interest" description="Disordered" evidence="4">
    <location>
        <begin position="117"/>
        <end position="157"/>
    </location>
</feature>